<sequence length="77" mass="9172">MQDWGESIFYNPDFSTPSVGVWQWAWLDCWYIYEAHLAAIIQFPRSIKAWLHSTPVPNYFRRQIARVPRLLFEPSGL</sequence>
<gene>
    <name evidence="1" type="ORF">COCON_G00233640</name>
</gene>
<reference evidence="1" key="1">
    <citation type="journal article" date="2023" name="Science">
        <title>Genome structures resolve the early diversification of teleost fishes.</title>
        <authorList>
            <person name="Parey E."/>
            <person name="Louis A."/>
            <person name="Montfort J."/>
            <person name="Bouchez O."/>
            <person name="Roques C."/>
            <person name="Iampietro C."/>
            <person name="Lluch J."/>
            <person name="Castinel A."/>
            <person name="Donnadieu C."/>
            <person name="Desvignes T."/>
            <person name="Floi Bucao C."/>
            <person name="Jouanno E."/>
            <person name="Wen M."/>
            <person name="Mejri S."/>
            <person name="Dirks R."/>
            <person name="Jansen H."/>
            <person name="Henkel C."/>
            <person name="Chen W.J."/>
            <person name="Zahm M."/>
            <person name="Cabau C."/>
            <person name="Klopp C."/>
            <person name="Thompson A.W."/>
            <person name="Robinson-Rechavi M."/>
            <person name="Braasch I."/>
            <person name="Lecointre G."/>
            <person name="Bobe J."/>
            <person name="Postlethwait J.H."/>
            <person name="Berthelot C."/>
            <person name="Roest Crollius H."/>
            <person name="Guiguen Y."/>
        </authorList>
    </citation>
    <scope>NUCLEOTIDE SEQUENCE</scope>
    <source>
        <strain evidence="1">Concon-B</strain>
    </source>
</reference>
<evidence type="ECO:0000313" key="2">
    <source>
        <dbReference type="Proteomes" id="UP001152803"/>
    </source>
</evidence>
<dbReference type="Proteomes" id="UP001152803">
    <property type="component" value="Unassembled WGS sequence"/>
</dbReference>
<organism evidence="1 2">
    <name type="scientific">Conger conger</name>
    <name type="common">Conger eel</name>
    <name type="synonym">Muraena conger</name>
    <dbReference type="NCBI Taxonomy" id="82655"/>
    <lineage>
        <taxon>Eukaryota</taxon>
        <taxon>Metazoa</taxon>
        <taxon>Chordata</taxon>
        <taxon>Craniata</taxon>
        <taxon>Vertebrata</taxon>
        <taxon>Euteleostomi</taxon>
        <taxon>Actinopterygii</taxon>
        <taxon>Neopterygii</taxon>
        <taxon>Teleostei</taxon>
        <taxon>Anguilliformes</taxon>
        <taxon>Congridae</taxon>
        <taxon>Conger</taxon>
    </lineage>
</organism>
<keyword evidence="2" id="KW-1185">Reference proteome</keyword>
<accession>A0A9Q1CUL0</accession>
<proteinExistence type="predicted"/>
<dbReference type="EMBL" id="JAFJMO010000033">
    <property type="protein sequence ID" value="KAJ8248677.1"/>
    <property type="molecule type" value="Genomic_DNA"/>
</dbReference>
<evidence type="ECO:0000313" key="1">
    <source>
        <dbReference type="EMBL" id="KAJ8248677.1"/>
    </source>
</evidence>
<name>A0A9Q1CUL0_CONCO</name>
<protein>
    <submittedName>
        <fullName evidence="1">Uncharacterized protein</fullName>
    </submittedName>
</protein>
<dbReference type="AlphaFoldDB" id="A0A9Q1CUL0"/>
<comment type="caution">
    <text evidence="1">The sequence shown here is derived from an EMBL/GenBank/DDBJ whole genome shotgun (WGS) entry which is preliminary data.</text>
</comment>